<dbReference type="AlphaFoldDB" id="A0AAU8KAG8"/>
<reference evidence="2" key="1">
    <citation type="submission" date="2024-06" db="EMBL/GenBank/DDBJ databases">
        <title>The genome sequences of Kitasatospora sp. strain HUAS MG31.</title>
        <authorList>
            <person name="Mo P."/>
        </authorList>
    </citation>
    <scope>NUCLEOTIDE SEQUENCE</scope>
    <source>
        <strain evidence="2">HUAS MG31</strain>
        <plasmid evidence="2">punmamed1</plasmid>
    </source>
</reference>
<dbReference type="RefSeq" id="WP_354645213.1">
    <property type="nucleotide sequence ID" value="NZ_CP159873.1"/>
</dbReference>
<evidence type="ECO:0000259" key="1">
    <source>
        <dbReference type="Pfam" id="PF00542"/>
    </source>
</evidence>
<geneLocation type="plasmid" evidence="2">
    <name>punmamed1</name>
</geneLocation>
<organism evidence="2">
    <name type="scientific">Kitasatospora camelliae</name>
    <dbReference type="NCBI Taxonomy" id="3156397"/>
    <lineage>
        <taxon>Bacteria</taxon>
        <taxon>Bacillati</taxon>
        <taxon>Actinomycetota</taxon>
        <taxon>Actinomycetes</taxon>
        <taxon>Kitasatosporales</taxon>
        <taxon>Streptomycetaceae</taxon>
        <taxon>Kitasatospora</taxon>
    </lineage>
</organism>
<dbReference type="EMBL" id="CP159873">
    <property type="protein sequence ID" value="XCM84273.1"/>
    <property type="molecule type" value="Genomic_DNA"/>
</dbReference>
<name>A0AAU8KAG8_9ACTN</name>
<proteinExistence type="predicted"/>
<dbReference type="SUPFAM" id="SSF54736">
    <property type="entry name" value="ClpS-like"/>
    <property type="match status" value="1"/>
</dbReference>
<keyword evidence="2" id="KW-0614">Plasmid</keyword>
<protein>
    <submittedName>
        <fullName evidence="2">Ribosomal protein L7/L12</fullName>
    </submittedName>
</protein>
<dbReference type="GO" id="GO:0003735">
    <property type="term" value="F:structural constituent of ribosome"/>
    <property type="evidence" value="ECO:0007669"/>
    <property type="project" value="InterPro"/>
</dbReference>
<accession>A0AAU8KAG8</accession>
<feature type="domain" description="Large ribosomal subunit protein bL12 C-terminal" evidence="1">
    <location>
        <begin position="6"/>
        <end position="66"/>
    </location>
</feature>
<dbReference type="GO" id="GO:0005840">
    <property type="term" value="C:ribosome"/>
    <property type="evidence" value="ECO:0007669"/>
    <property type="project" value="UniProtKB-KW"/>
</dbReference>
<evidence type="ECO:0000313" key="2">
    <source>
        <dbReference type="EMBL" id="XCM84273.1"/>
    </source>
</evidence>
<dbReference type="Pfam" id="PF00542">
    <property type="entry name" value="Ribosomal_L12"/>
    <property type="match status" value="1"/>
</dbReference>
<dbReference type="GO" id="GO:0006412">
    <property type="term" value="P:translation"/>
    <property type="evidence" value="ECO:0007669"/>
    <property type="project" value="InterPro"/>
</dbReference>
<dbReference type="KEGG" id="kcm:ABWK59_35500"/>
<dbReference type="InterPro" id="IPR014719">
    <property type="entry name" value="Ribosomal_bL12_C/ClpS-like"/>
</dbReference>
<sequence>MEDPDFTVLLTGDSPHDPTALKAVCTVTGLGLWRSRQLLDSAPATVRSDMPFDIAARTAQHLRQAGVPTVIRCGWCQRTLSGETSVDPGPCASPYWPTAHCQANSMTSCDCEFCAVYGPLPGHTVSS</sequence>
<keyword evidence="2" id="KW-0689">Ribosomal protein</keyword>
<dbReference type="InterPro" id="IPR013823">
    <property type="entry name" value="Ribosomal_bL12_C"/>
</dbReference>
<dbReference type="Gene3D" id="3.30.1390.10">
    <property type="match status" value="1"/>
</dbReference>
<gene>
    <name evidence="2" type="ORF">ABWK59_35500</name>
</gene>
<keyword evidence="2" id="KW-0687">Ribonucleoprotein</keyword>